<proteinExistence type="predicted"/>
<name>A0A852VJZ4_9BACT</name>
<dbReference type="AlphaFoldDB" id="A0A852VJZ4"/>
<dbReference type="Proteomes" id="UP000564385">
    <property type="component" value="Unassembled WGS sequence"/>
</dbReference>
<gene>
    <name evidence="1" type="ORF">HDF08_003583</name>
</gene>
<reference evidence="1 2" key="1">
    <citation type="submission" date="2020-07" db="EMBL/GenBank/DDBJ databases">
        <title>Genomic Encyclopedia of Type Strains, Phase IV (KMG-V): Genome sequencing to study the core and pangenomes of soil and plant-associated prokaryotes.</title>
        <authorList>
            <person name="Whitman W."/>
        </authorList>
    </citation>
    <scope>NUCLEOTIDE SEQUENCE [LARGE SCALE GENOMIC DNA]</scope>
    <source>
        <strain evidence="1 2">M8UP22</strain>
    </source>
</reference>
<evidence type="ECO:0000313" key="1">
    <source>
        <dbReference type="EMBL" id="NYF91481.1"/>
    </source>
</evidence>
<evidence type="ECO:0000313" key="2">
    <source>
        <dbReference type="Proteomes" id="UP000564385"/>
    </source>
</evidence>
<accession>A0A852VJZ4</accession>
<comment type="caution">
    <text evidence="1">The sequence shown here is derived from an EMBL/GenBank/DDBJ whole genome shotgun (WGS) entry which is preliminary data.</text>
</comment>
<sequence length="90" mass="9959">MKFGYSWYAMMNNDGTFASPRSTANTAAITISFQDLLSQPAKIFVVLPFQGVAGRTKTERKDLLASASAMQRPLYSGLRRVSLQSLPVQR</sequence>
<protein>
    <submittedName>
        <fullName evidence="1">Uncharacterized protein</fullName>
    </submittedName>
</protein>
<organism evidence="1 2">
    <name type="scientific">Tunturiibacter lichenicola</name>
    <dbReference type="NCBI Taxonomy" id="2051959"/>
    <lineage>
        <taxon>Bacteria</taxon>
        <taxon>Pseudomonadati</taxon>
        <taxon>Acidobacteriota</taxon>
        <taxon>Terriglobia</taxon>
        <taxon>Terriglobales</taxon>
        <taxon>Acidobacteriaceae</taxon>
        <taxon>Tunturiibacter</taxon>
    </lineage>
</organism>
<dbReference type="EMBL" id="JACCCU010000002">
    <property type="protein sequence ID" value="NYF91481.1"/>
    <property type="molecule type" value="Genomic_DNA"/>
</dbReference>